<dbReference type="PANTHER" id="PTHR11158">
    <property type="entry name" value="MSF1/PX19 RELATED"/>
    <property type="match status" value="1"/>
</dbReference>
<feature type="domain" description="PRELI/MSF1" evidence="1">
    <location>
        <begin position="1"/>
        <end position="176"/>
    </location>
</feature>
<sequence length="183" mass="21918">MVLWYNSNHDYNFPFETVTIALFNKYPNPYSRHVESVDTIHREIINLNKIDQLKTIRLIKKNGKLPKWVSPFLGKISHSWVYELTIIDPINKEMKCYQRNLDHTRIIRIEEYTNYKSIDDNMTRVNYRVKFSSGFQKKIGINSKIEDWSHSKFIENISNTKNGMSYVMKKCQETLSFKRNEKI</sequence>
<dbReference type="OrthoDB" id="341300at2759"/>
<gene>
    <name evidence="2" type="ORF">WICMUC_000288</name>
</gene>
<dbReference type="AlphaFoldDB" id="A0A9P8PZN1"/>
<organism evidence="2 3">
    <name type="scientific">Wickerhamomyces mucosus</name>
    <dbReference type="NCBI Taxonomy" id="1378264"/>
    <lineage>
        <taxon>Eukaryota</taxon>
        <taxon>Fungi</taxon>
        <taxon>Dikarya</taxon>
        <taxon>Ascomycota</taxon>
        <taxon>Saccharomycotina</taxon>
        <taxon>Saccharomycetes</taxon>
        <taxon>Phaffomycetales</taxon>
        <taxon>Wickerhamomycetaceae</taxon>
        <taxon>Wickerhamomyces</taxon>
    </lineage>
</organism>
<dbReference type="InterPro" id="IPR006797">
    <property type="entry name" value="PRELI/MSF1_dom"/>
</dbReference>
<dbReference type="GO" id="GO:0005758">
    <property type="term" value="C:mitochondrial intermembrane space"/>
    <property type="evidence" value="ECO:0007669"/>
    <property type="project" value="InterPro"/>
</dbReference>
<evidence type="ECO:0000313" key="3">
    <source>
        <dbReference type="Proteomes" id="UP000769528"/>
    </source>
</evidence>
<name>A0A9P8PZN1_9ASCO</name>
<accession>A0A9P8PZN1</accession>
<dbReference type="Proteomes" id="UP000769528">
    <property type="component" value="Unassembled WGS sequence"/>
</dbReference>
<dbReference type="EMBL" id="JAEUBF010000103">
    <property type="protein sequence ID" value="KAH3680500.1"/>
    <property type="molecule type" value="Genomic_DNA"/>
</dbReference>
<evidence type="ECO:0000313" key="2">
    <source>
        <dbReference type="EMBL" id="KAH3680500.1"/>
    </source>
</evidence>
<comment type="caution">
    <text evidence="2">The sequence shown here is derived from an EMBL/GenBank/DDBJ whole genome shotgun (WGS) entry which is preliminary data.</text>
</comment>
<keyword evidence="3" id="KW-1185">Reference proteome</keyword>
<protein>
    <recommendedName>
        <fullName evidence="1">PRELI/MSF1 domain-containing protein</fullName>
    </recommendedName>
</protein>
<proteinExistence type="predicted"/>
<reference evidence="2" key="2">
    <citation type="submission" date="2021-01" db="EMBL/GenBank/DDBJ databases">
        <authorList>
            <person name="Schikora-Tamarit M.A."/>
        </authorList>
    </citation>
    <scope>NUCLEOTIDE SEQUENCE</scope>
    <source>
        <strain evidence="2">CBS6341</strain>
    </source>
</reference>
<dbReference type="InterPro" id="IPR037365">
    <property type="entry name" value="Slowmo/Ups"/>
</dbReference>
<dbReference type="PROSITE" id="PS50904">
    <property type="entry name" value="PRELI_MSF1"/>
    <property type="match status" value="1"/>
</dbReference>
<dbReference type="Pfam" id="PF04707">
    <property type="entry name" value="PRELI"/>
    <property type="match status" value="1"/>
</dbReference>
<reference evidence="2" key="1">
    <citation type="journal article" date="2021" name="Open Biol.">
        <title>Shared evolutionary footprints suggest mitochondrial oxidative damage underlies multiple complex I losses in fungi.</title>
        <authorList>
            <person name="Schikora-Tamarit M.A."/>
            <person name="Marcet-Houben M."/>
            <person name="Nosek J."/>
            <person name="Gabaldon T."/>
        </authorList>
    </citation>
    <scope>NUCLEOTIDE SEQUENCE</scope>
    <source>
        <strain evidence="2">CBS6341</strain>
    </source>
</reference>
<evidence type="ECO:0000259" key="1">
    <source>
        <dbReference type="PROSITE" id="PS50904"/>
    </source>
</evidence>